<dbReference type="Proteomes" id="UP000000849">
    <property type="component" value="Chromosome"/>
</dbReference>
<gene>
    <name evidence="3" type="ordered locus">Cfla_1778</name>
</gene>
<dbReference type="RefSeq" id="WP_013117009.1">
    <property type="nucleotide sequence ID" value="NC_014151.1"/>
</dbReference>
<dbReference type="AlphaFoldDB" id="D5UEL5"/>
<dbReference type="OrthoDB" id="246701at2"/>
<evidence type="ECO:0000256" key="2">
    <source>
        <dbReference type="SAM" id="SignalP"/>
    </source>
</evidence>
<sequence>MDTRSRVVLHAAVAAAAVSALVALMSAPVAAAAVTPYCGQPFPVATDGTLTLDTPTVQQGTQALAVLSDFDEWPTYPIGGGSGETFVSCTPWAPNGKVELMPVDTGVGLFLVDVPPGTPPGTYPVSVLFHDPAGPLPPAGTRRLSTTLTVTTERWPVPSTGVACALPGDPAAGELVGDEQVVAGRPAHFSLTGHDTSGYHLNWVDRLWFVACVDGRAVPIRSDVADMPSDVEVALPVSLAPGPHTVRLWAGGDGRLRWWERTVTVVEDDRPSCERPFPAATDGTLVLDTPTVEAGSSVLGVLTGFDQWPQALIGGGSGETFVSCAPWQPDGDAEAMVVADDVALFLLHVPPGTSPGTYPVGVLFYEGSEDAFGRDPARLSTTVTVTAEPVEPRSNGAACSALSGDPAGVRELRGGDGAVPGGVARLTLTEPSDVGTSFNEYDRLWFVACIDGLASPVVHEGGRPVDIDVRMPAPLAPGPHLLRLWGIVDGVVWWERTITVAAPADSSQLAVTGTTWPPVAAGAVLLLLGGLAGVAARRRHRAA</sequence>
<keyword evidence="4" id="KW-1185">Reference proteome</keyword>
<evidence type="ECO:0000256" key="1">
    <source>
        <dbReference type="SAM" id="Phobius"/>
    </source>
</evidence>
<name>D5UEL5_CELFN</name>
<organism evidence="3 4">
    <name type="scientific">Cellulomonas flavigena (strain ATCC 482 / DSM 20109 / BCRC 11376 / JCM 18109 / NBRC 3775 / NCIMB 8073 / NRS 134)</name>
    <dbReference type="NCBI Taxonomy" id="446466"/>
    <lineage>
        <taxon>Bacteria</taxon>
        <taxon>Bacillati</taxon>
        <taxon>Actinomycetota</taxon>
        <taxon>Actinomycetes</taxon>
        <taxon>Micrococcales</taxon>
        <taxon>Cellulomonadaceae</taxon>
        <taxon>Cellulomonas</taxon>
    </lineage>
</organism>
<dbReference type="KEGG" id="cfl:Cfla_1778"/>
<evidence type="ECO:0000313" key="3">
    <source>
        <dbReference type="EMBL" id="ADG74675.1"/>
    </source>
</evidence>
<dbReference type="HOGENOM" id="CLU_501258_0_0_11"/>
<feature type="chain" id="PRO_5039337984" evidence="2">
    <location>
        <begin position="32"/>
        <end position="543"/>
    </location>
</feature>
<keyword evidence="1" id="KW-0812">Transmembrane</keyword>
<dbReference type="EMBL" id="CP001964">
    <property type="protein sequence ID" value="ADG74675.1"/>
    <property type="molecule type" value="Genomic_DNA"/>
</dbReference>
<reference evidence="3 4" key="1">
    <citation type="journal article" date="2010" name="Stand. Genomic Sci.">
        <title>Complete genome sequence of Cellulomonas flavigena type strain (134).</title>
        <authorList>
            <person name="Abt B."/>
            <person name="Foster B."/>
            <person name="Lapidus A."/>
            <person name="Clum A."/>
            <person name="Sun H."/>
            <person name="Pukall R."/>
            <person name="Lucas S."/>
            <person name="Glavina Del Rio T."/>
            <person name="Nolan M."/>
            <person name="Tice H."/>
            <person name="Cheng J.F."/>
            <person name="Pitluck S."/>
            <person name="Liolios K."/>
            <person name="Ivanova N."/>
            <person name="Mavromatis K."/>
            <person name="Ovchinnikova G."/>
            <person name="Pati A."/>
            <person name="Goodwin L."/>
            <person name="Chen A."/>
            <person name="Palaniappan K."/>
            <person name="Land M."/>
            <person name="Hauser L."/>
            <person name="Chang Y.J."/>
            <person name="Jeffries C.D."/>
            <person name="Rohde M."/>
            <person name="Goker M."/>
            <person name="Woyke T."/>
            <person name="Bristow J."/>
            <person name="Eisen J.A."/>
            <person name="Markowitz V."/>
            <person name="Hugenholtz P."/>
            <person name="Kyrpides N.C."/>
            <person name="Klenk H.P."/>
        </authorList>
    </citation>
    <scope>NUCLEOTIDE SEQUENCE [LARGE SCALE GENOMIC DNA]</scope>
    <source>
        <strain evidence="4">ATCC 482 / DSM 20109 / BCRC 11376 / JCM 18109 / NBRC 3775 / NCIMB 8073 / NRS 134</strain>
    </source>
</reference>
<feature type="transmembrane region" description="Helical" evidence="1">
    <location>
        <begin position="516"/>
        <end position="536"/>
    </location>
</feature>
<accession>D5UEL5</accession>
<feature type="signal peptide" evidence="2">
    <location>
        <begin position="1"/>
        <end position="31"/>
    </location>
</feature>
<keyword evidence="2" id="KW-0732">Signal</keyword>
<keyword evidence="1" id="KW-1133">Transmembrane helix</keyword>
<proteinExistence type="predicted"/>
<protein>
    <submittedName>
        <fullName evidence="3">LPXTG-motif cell wall anchor domain protein</fullName>
    </submittedName>
</protein>
<evidence type="ECO:0000313" key="4">
    <source>
        <dbReference type="Proteomes" id="UP000000849"/>
    </source>
</evidence>
<keyword evidence="1" id="KW-0472">Membrane</keyword>